<gene>
    <name evidence="2" type="ORF">CAL65_22615</name>
</gene>
<dbReference type="Proteomes" id="UP000256763">
    <property type="component" value="Unassembled WGS sequence"/>
</dbReference>
<reference evidence="3" key="1">
    <citation type="submission" date="2017-05" db="EMBL/GenBank/DDBJ databases">
        <authorList>
            <person name="Sharma S."/>
            <person name="Sidhu C."/>
            <person name="Pinnaka A.K."/>
        </authorList>
    </citation>
    <scope>NUCLEOTIDE SEQUENCE [LARGE SCALE GENOMIC DNA]</scope>
    <source>
        <strain evidence="3">AK93</strain>
    </source>
</reference>
<comment type="caution">
    <text evidence="2">The sequence shown here is derived from an EMBL/GenBank/DDBJ whole genome shotgun (WGS) entry which is preliminary data.</text>
</comment>
<dbReference type="RefSeq" id="WP_116348643.1">
    <property type="nucleotide sequence ID" value="NZ_NFZW01000063.1"/>
</dbReference>
<dbReference type="EMBL" id="NFZW01000063">
    <property type="protein sequence ID" value="RFA31079.1"/>
    <property type="molecule type" value="Genomic_DNA"/>
</dbReference>
<evidence type="ECO:0000313" key="3">
    <source>
        <dbReference type="Proteomes" id="UP000256763"/>
    </source>
</evidence>
<evidence type="ECO:0000313" key="2">
    <source>
        <dbReference type="EMBL" id="RFA31079.1"/>
    </source>
</evidence>
<evidence type="ECO:0000256" key="1">
    <source>
        <dbReference type="SAM" id="MobiDB-lite"/>
    </source>
</evidence>
<organism evidence="2 3">
    <name type="scientific">Alkalilimnicola ehrlichii</name>
    <dbReference type="NCBI Taxonomy" id="351052"/>
    <lineage>
        <taxon>Bacteria</taxon>
        <taxon>Pseudomonadati</taxon>
        <taxon>Pseudomonadota</taxon>
        <taxon>Gammaproteobacteria</taxon>
        <taxon>Chromatiales</taxon>
        <taxon>Ectothiorhodospiraceae</taxon>
        <taxon>Alkalilimnicola</taxon>
    </lineage>
</organism>
<accession>A0A3E0WEW7</accession>
<feature type="region of interest" description="Disordered" evidence="1">
    <location>
        <begin position="36"/>
        <end position="55"/>
    </location>
</feature>
<name>A0A3E0WEW7_9GAMM</name>
<keyword evidence="3" id="KW-1185">Reference proteome</keyword>
<sequence length="122" mass="12535">MRLQLSAHIGGYVGANLVASAKIHLDTKEGILHATGVRTDKGNPDGVPEHSAGFDVPDNELAVSAFAGAKAETGIKGALEWRSPEPDGPSRATLDEPDTAQTPKFVELGSVGYTVTGLAGQG</sequence>
<dbReference type="AlphaFoldDB" id="A0A3E0WEW7"/>
<protein>
    <submittedName>
        <fullName evidence="2">Uncharacterized protein</fullName>
    </submittedName>
</protein>
<proteinExistence type="predicted"/>
<feature type="region of interest" description="Disordered" evidence="1">
    <location>
        <begin position="78"/>
        <end position="101"/>
    </location>
</feature>